<evidence type="ECO:0000256" key="6">
    <source>
        <dbReference type="HAMAP-Rule" id="MF_00031"/>
    </source>
</evidence>
<feature type="domain" description="Helix-hairpin-helix DNA-binding motif class 1" evidence="7">
    <location>
        <begin position="107"/>
        <end position="126"/>
    </location>
</feature>
<dbReference type="InterPro" id="IPR036267">
    <property type="entry name" value="RuvA_C_sf"/>
</dbReference>
<comment type="domain">
    <text evidence="6">Has three domains with a flexible linker between the domains II and III and assumes an 'L' shape. Domain III is highly mobile and contacts RuvB.</text>
</comment>
<comment type="function">
    <text evidence="6">The RuvA-RuvB-RuvC complex processes Holliday junction (HJ) DNA during genetic recombination and DNA repair, while the RuvA-RuvB complex plays an important role in the rescue of blocked DNA replication forks via replication fork reversal (RFR). RuvA specifically binds to HJ cruciform DNA, conferring on it an open structure. The RuvB hexamer acts as an ATP-dependent pump, pulling dsDNA into and through the RuvAB complex. HJ branch migration allows RuvC to scan DNA until it finds its consensus sequence, where it cleaves and resolves the cruciform DNA.</text>
</comment>
<keyword evidence="1 6" id="KW-0963">Cytoplasm</keyword>
<evidence type="ECO:0000256" key="1">
    <source>
        <dbReference type="ARBA" id="ARBA00022490"/>
    </source>
</evidence>
<feature type="domain" description="Helix-hairpin-helix DNA-binding motif class 1" evidence="7">
    <location>
        <begin position="72"/>
        <end position="91"/>
    </location>
</feature>
<keyword evidence="2 6" id="KW-0227">DNA damage</keyword>
<comment type="caution">
    <text evidence="6">Lacks conserved residue(s) required for the propagation of feature annotation.</text>
</comment>
<name>A0ABV3X2H0_9FIRM</name>
<dbReference type="InterPro" id="IPR000085">
    <property type="entry name" value="RuvA"/>
</dbReference>
<proteinExistence type="inferred from homology"/>
<accession>A0ABV3X2H0</accession>
<feature type="region of interest" description="Domain III" evidence="6">
    <location>
        <begin position="151"/>
        <end position="201"/>
    </location>
</feature>
<dbReference type="Pfam" id="PF01330">
    <property type="entry name" value="RuvA_N"/>
    <property type="match status" value="1"/>
</dbReference>
<dbReference type="InterPro" id="IPR011114">
    <property type="entry name" value="RuvA_C"/>
</dbReference>
<dbReference type="HAMAP" id="MF_00031">
    <property type="entry name" value="DNA_HJ_migration_RuvA"/>
    <property type="match status" value="1"/>
</dbReference>
<dbReference type="Pfam" id="PF14520">
    <property type="entry name" value="HHH_5"/>
    <property type="match status" value="1"/>
</dbReference>
<dbReference type="SUPFAM" id="SSF46929">
    <property type="entry name" value="DNA helicase RuvA subunit, C-terminal domain"/>
    <property type="match status" value="1"/>
</dbReference>
<dbReference type="InterPro" id="IPR010994">
    <property type="entry name" value="RuvA_2-like"/>
</dbReference>
<evidence type="ECO:0000256" key="2">
    <source>
        <dbReference type="ARBA" id="ARBA00022763"/>
    </source>
</evidence>
<evidence type="ECO:0000256" key="4">
    <source>
        <dbReference type="ARBA" id="ARBA00023172"/>
    </source>
</evidence>
<comment type="subunit">
    <text evidence="6">Homotetramer. Forms an RuvA(8)-RuvB(12)-Holliday junction (HJ) complex. HJ DNA is sandwiched between 2 RuvA tetramers; dsDNA enters through RuvA and exits via RuvB. An RuvB hexamer assembles on each DNA strand where it exits the tetramer. Each RuvB hexamer is contacted by two RuvA subunits (via domain III) on 2 adjacent RuvB subunits; this complex drives branch migration. In the full resolvosome a probable DNA-RuvA(4)-RuvB(12)-RuvC(2) complex forms which resolves the HJ.</text>
</comment>
<dbReference type="SMART" id="SM00278">
    <property type="entry name" value="HhH1"/>
    <property type="match status" value="2"/>
</dbReference>
<evidence type="ECO:0000256" key="3">
    <source>
        <dbReference type="ARBA" id="ARBA00023125"/>
    </source>
</evidence>
<dbReference type="EMBL" id="JARVLH010000001">
    <property type="protein sequence ID" value="MEX5284384.1"/>
    <property type="molecule type" value="Genomic_DNA"/>
</dbReference>
<evidence type="ECO:0000256" key="5">
    <source>
        <dbReference type="ARBA" id="ARBA00023204"/>
    </source>
</evidence>
<keyword evidence="3 6" id="KW-0238">DNA-binding</keyword>
<keyword evidence="5 6" id="KW-0234">DNA repair</keyword>
<dbReference type="SUPFAM" id="SSF50249">
    <property type="entry name" value="Nucleic acid-binding proteins"/>
    <property type="match status" value="1"/>
</dbReference>
<reference evidence="8 9" key="1">
    <citation type="submission" date="2023-04" db="EMBL/GenBank/DDBJ databases">
        <title>Genome Sequence of Selenomonas sputigena ATCC 33150.</title>
        <authorList>
            <person name="Miller D.P."/>
            <person name="Anvari S."/>
            <person name="Polson S.W."/>
            <person name="Macdonald M."/>
            <person name="Mcdowell J.V."/>
        </authorList>
    </citation>
    <scope>NUCLEOTIDE SEQUENCE [LARGE SCALE GENOMIC DNA]</scope>
    <source>
        <strain evidence="8 9">ATCC 33150</strain>
    </source>
</reference>
<dbReference type="InterPro" id="IPR012340">
    <property type="entry name" value="NA-bd_OB-fold"/>
</dbReference>
<evidence type="ECO:0000313" key="9">
    <source>
        <dbReference type="Proteomes" id="UP001559623"/>
    </source>
</evidence>
<protein>
    <recommendedName>
        <fullName evidence="6">Holliday junction branch migration complex subunit RuvA</fullName>
    </recommendedName>
</protein>
<dbReference type="InterPro" id="IPR003583">
    <property type="entry name" value="Hlx-hairpin-Hlx_DNA-bd_motif"/>
</dbReference>
<organism evidence="8 9">
    <name type="scientific">Selenomonas sputigena</name>
    <dbReference type="NCBI Taxonomy" id="69823"/>
    <lineage>
        <taxon>Bacteria</taxon>
        <taxon>Bacillati</taxon>
        <taxon>Bacillota</taxon>
        <taxon>Negativicutes</taxon>
        <taxon>Selenomonadales</taxon>
        <taxon>Selenomonadaceae</taxon>
        <taxon>Selenomonas</taxon>
    </lineage>
</organism>
<evidence type="ECO:0000259" key="7">
    <source>
        <dbReference type="SMART" id="SM00278"/>
    </source>
</evidence>
<dbReference type="Gene3D" id="2.40.50.140">
    <property type="entry name" value="Nucleic acid-binding proteins"/>
    <property type="match status" value="1"/>
</dbReference>
<dbReference type="CDD" id="cd14332">
    <property type="entry name" value="UBA_RuvA_C"/>
    <property type="match status" value="1"/>
</dbReference>
<dbReference type="Gene3D" id="1.10.150.20">
    <property type="entry name" value="5' to 3' exonuclease, C-terminal subdomain"/>
    <property type="match status" value="1"/>
</dbReference>
<sequence>MIGFLRGKVERLSLDFCFLDVAGVGYRVFISGTTHGYLRVGEETMLFTHLVVREDAMLLYGFFSEQEYEMFQMLISVSGIGPKAALGILSNITLENLCLAVKNKKADFLTKAPGIGKKSAERIILELKDKIAGFMTNHEEAMDIDLLEPLQEDTMLAEAGDALASLGYAQAEFMPVLKRGSGCKNVEELIRFALKEFARKS</sequence>
<dbReference type="NCBIfam" id="TIGR00084">
    <property type="entry name" value="ruvA"/>
    <property type="match status" value="1"/>
</dbReference>
<dbReference type="SUPFAM" id="SSF47781">
    <property type="entry name" value="RuvA domain 2-like"/>
    <property type="match status" value="1"/>
</dbReference>
<dbReference type="Proteomes" id="UP001559623">
    <property type="component" value="Unassembled WGS sequence"/>
</dbReference>
<keyword evidence="4 6" id="KW-0233">DNA recombination</keyword>
<comment type="caution">
    <text evidence="8">The sequence shown here is derived from an EMBL/GenBank/DDBJ whole genome shotgun (WGS) entry which is preliminary data.</text>
</comment>
<dbReference type="InterPro" id="IPR013849">
    <property type="entry name" value="DNA_helicase_Holl-junc_RuvA_I"/>
</dbReference>
<keyword evidence="9" id="KW-1185">Reference proteome</keyword>
<evidence type="ECO:0000313" key="8">
    <source>
        <dbReference type="EMBL" id="MEX5284384.1"/>
    </source>
</evidence>
<comment type="subcellular location">
    <subcellularLocation>
        <location evidence="6">Cytoplasm</location>
    </subcellularLocation>
</comment>
<dbReference type="RefSeq" id="WP_368846100.1">
    <property type="nucleotide sequence ID" value="NZ_CP194411.1"/>
</dbReference>
<gene>
    <name evidence="6 8" type="primary">ruvA</name>
    <name evidence="8" type="ORF">QCO44_01825</name>
</gene>
<comment type="similarity">
    <text evidence="6">Belongs to the RuvA family.</text>
</comment>